<name>A0A0K2T4N8_LEPSM</name>
<sequence>CTKVQMNTTLFFLALSIMLFLNEGVEMMKDKGGCRTTNGVPCLHKTDPKVYQYFQYHKWNSTCFKYNGRKQRCMVSPGVLRPCKCSKQCGGCGNKRIPTDQRKSTSFKSLNSHKFKVSQRNGEFSAINKVPINMFKDSSNFDKEEKDPNHNCNVGSMDKDIIRKFNEIQRIVEGSNGEDEDQPMYKKGLNIADGRNEDLENKGSSGNNSELSSEKLNYTQSKDSKSESKEEDEEESSSEMDEALESKSKLEDGPDYDDMESKAEKEEGPGDDTNESRTEMKQGSGDDGMNSKSEKEEVSGKKGIHFNMSSKKGEDDIARGKKDLEKDNGDKDERFVLMEFLEKMLSNLQKGNNSSKQEGNQTENAMDSVLLKKAKRKLYGAANFEILDDGERL</sequence>
<evidence type="ECO:0000256" key="1">
    <source>
        <dbReference type="SAM" id="MobiDB-lite"/>
    </source>
</evidence>
<protein>
    <submittedName>
        <fullName evidence="3">Uncharacterized protein</fullName>
    </submittedName>
</protein>
<dbReference type="AlphaFoldDB" id="A0A0K2T4N8"/>
<feature type="non-terminal residue" evidence="3">
    <location>
        <position position="1"/>
    </location>
</feature>
<feature type="compositionally biased region" description="Basic and acidic residues" evidence="1">
    <location>
        <begin position="311"/>
        <end position="332"/>
    </location>
</feature>
<feature type="region of interest" description="Disordered" evidence="1">
    <location>
        <begin position="191"/>
        <end position="332"/>
    </location>
</feature>
<feature type="compositionally biased region" description="Basic and acidic residues" evidence="1">
    <location>
        <begin position="259"/>
        <end position="280"/>
    </location>
</feature>
<feature type="signal peptide" evidence="2">
    <location>
        <begin position="1"/>
        <end position="24"/>
    </location>
</feature>
<feature type="compositionally biased region" description="Low complexity" evidence="1">
    <location>
        <begin position="202"/>
        <end position="217"/>
    </location>
</feature>
<evidence type="ECO:0000313" key="3">
    <source>
        <dbReference type="EMBL" id="CDW20552.1"/>
    </source>
</evidence>
<feature type="compositionally biased region" description="Acidic residues" evidence="1">
    <location>
        <begin position="229"/>
        <end position="243"/>
    </location>
</feature>
<keyword evidence="2" id="KW-0732">Signal</keyword>
<reference evidence="3" key="1">
    <citation type="submission" date="2014-05" db="EMBL/GenBank/DDBJ databases">
        <authorList>
            <person name="Chronopoulou M."/>
        </authorList>
    </citation>
    <scope>NUCLEOTIDE SEQUENCE</scope>
    <source>
        <tissue evidence="3">Whole organism</tissue>
    </source>
</reference>
<evidence type="ECO:0000256" key="2">
    <source>
        <dbReference type="SAM" id="SignalP"/>
    </source>
</evidence>
<accession>A0A0K2T4N8</accession>
<dbReference type="EMBL" id="HACA01003191">
    <property type="protein sequence ID" value="CDW20552.1"/>
    <property type="molecule type" value="Transcribed_RNA"/>
</dbReference>
<organism evidence="3">
    <name type="scientific">Lepeophtheirus salmonis</name>
    <name type="common">Salmon louse</name>
    <name type="synonym">Caligus salmonis</name>
    <dbReference type="NCBI Taxonomy" id="72036"/>
    <lineage>
        <taxon>Eukaryota</taxon>
        <taxon>Metazoa</taxon>
        <taxon>Ecdysozoa</taxon>
        <taxon>Arthropoda</taxon>
        <taxon>Crustacea</taxon>
        <taxon>Multicrustacea</taxon>
        <taxon>Hexanauplia</taxon>
        <taxon>Copepoda</taxon>
        <taxon>Siphonostomatoida</taxon>
        <taxon>Caligidae</taxon>
        <taxon>Lepeophtheirus</taxon>
    </lineage>
</organism>
<feature type="chain" id="PRO_5005487450" evidence="2">
    <location>
        <begin position="25"/>
        <end position="393"/>
    </location>
</feature>
<proteinExistence type="predicted"/>